<dbReference type="GO" id="GO:0016973">
    <property type="term" value="P:poly(A)+ mRNA export from nucleus"/>
    <property type="evidence" value="ECO:0007669"/>
    <property type="project" value="TreeGrafter"/>
</dbReference>
<proteinExistence type="inferred from homology"/>
<accession>A0AAV0YC01</accession>
<dbReference type="PANTHER" id="PTHR11225:SF4">
    <property type="entry name" value="NUCLEAR PORE COMPLEX PROTEIN NUP93"/>
    <property type="match status" value="1"/>
</dbReference>
<evidence type="ECO:0000313" key="4">
    <source>
        <dbReference type="EMBL" id="CAI8583451.1"/>
    </source>
</evidence>
<name>A0AAV0YC01_VICFA</name>
<gene>
    <name evidence="4" type="ORF">VFH_U027960</name>
</gene>
<evidence type="ECO:0000256" key="3">
    <source>
        <dbReference type="ARBA" id="ARBA00023242"/>
    </source>
</evidence>
<keyword evidence="3" id="KW-0539">Nucleus</keyword>
<dbReference type="GO" id="GO:0017056">
    <property type="term" value="F:structural constituent of nuclear pore"/>
    <property type="evidence" value="ECO:0007669"/>
    <property type="project" value="InterPro"/>
</dbReference>
<organism evidence="4 5">
    <name type="scientific">Vicia faba</name>
    <name type="common">Broad bean</name>
    <name type="synonym">Faba vulgaris</name>
    <dbReference type="NCBI Taxonomy" id="3906"/>
    <lineage>
        <taxon>Eukaryota</taxon>
        <taxon>Viridiplantae</taxon>
        <taxon>Streptophyta</taxon>
        <taxon>Embryophyta</taxon>
        <taxon>Tracheophyta</taxon>
        <taxon>Spermatophyta</taxon>
        <taxon>Magnoliopsida</taxon>
        <taxon>eudicotyledons</taxon>
        <taxon>Gunneridae</taxon>
        <taxon>Pentapetalae</taxon>
        <taxon>rosids</taxon>
        <taxon>fabids</taxon>
        <taxon>Fabales</taxon>
        <taxon>Fabaceae</taxon>
        <taxon>Papilionoideae</taxon>
        <taxon>50 kb inversion clade</taxon>
        <taxon>NPAAA clade</taxon>
        <taxon>Hologalegina</taxon>
        <taxon>IRL clade</taxon>
        <taxon>Fabeae</taxon>
        <taxon>Vicia</taxon>
    </lineage>
</organism>
<dbReference type="GO" id="GO:0005643">
    <property type="term" value="C:nuclear pore"/>
    <property type="evidence" value="ECO:0007669"/>
    <property type="project" value="InterPro"/>
</dbReference>
<dbReference type="EMBL" id="CATIWC010000696">
    <property type="protein sequence ID" value="CAI8583451.1"/>
    <property type="molecule type" value="Genomic_DNA"/>
</dbReference>
<comment type="subcellular location">
    <subcellularLocation>
        <location evidence="1">Nucleus envelope</location>
    </subcellularLocation>
</comment>
<dbReference type="AlphaFoldDB" id="A0AAV0YC01"/>
<protein>
    <submittedName>
        <fullName evidence="4">Uncharacterized protein</fullName>
    </submittedName>
</protein>
<evidence type="ECO:0000256" key="2">
    <source>
        <dbReference type="ARBA" id="ARBA00010186"/>
    </source>
</evidence>
<comment type="similarity">
    <text evidence="2">Belongs to the nucleoporin interacting component (NIC) family.</text>
</comment>
<dbReference type="Proteomes" id="UP001157006">
    <property type="component" value="Unassembled WGS sequence"/>
</dbReference>
<reference evidence="4 5" key="1">
    <citation type="submission" date="2023-01" db="EMBL/GenBank/DDBJ databases">
        <authorList>
            <person name="Kreplak J."/>
        </authorList>
    </citation>
    <scope>NUCLEOTIDE SEQUENCE [LARGE SCALE GENOMIC DNA]</scope>
</reference>
<sequence length="133" mass="14304">MPCQSSSSSVHDLHIHTKKYKSIQAIMPSYQETGDEGYNIDAAHLSIMLADHGVLSEGAGTGKKLGAMDAYAEVATIVRQYGSMYLRLGDLQMALEYYTQAAAAVGGGQLSWTGRGNVDQQNQRNFDAEAASN</sequence>
<dbReference type="InterPro" id="IPR007231">
    <property type="entry name" value="Nucleoporin_int_Nup93/Nic96"/>
</dbReference>
<evidence type="ECO:0000313" key="5">
    <source>
        <dbReference type="Proteomes" id="UP001157006"/>
    </source>
</evidence>
<dbReference type="PANTHER" id="PTHR11225">
    <property type="entry name" value="NUCLEAR PORE COMPLEX PROTEIN NUP93 NUCLEOPORIN NUP93 DEAD EYE PROTEIN"/>
    <property type="match status" value="1"/>
</dbReference>
<keyword evidence="5" id="KW-1185">Reference proteome</keyword>
<evidence type="ECO:0000256" key="1">
    <source>
        <dbReference type="ARBA" id="ARBA00004259"/>
    </source>
</evidence>
<dbReference type="GO" id="GO:0006606">
    <property type="term" value="P:protein import into nucleus"/>
    <property type="evidence" value="ECO:0007669"/>
    <property type="project" value="TreeGrafter"/>
</dbReference>
<comment type="caution">
    <text evidence="4">The sequence shown here is derived from an EMBL/GenBank/DDBJ whole genome shotgun (WGS) entry which is preliminary data.</text>
</comment>